<accession>A0A074Y010</accession>
<dbReference type="GO" id="GO:0006032">
    <property type="term" value="P:chitin catabolic process"/>
    <property type="evidence" value="ECO:0007669"/>
    <property type="project" value="UniProtKB-KW"/>
</dbReference>
<evidence type="ECO:0000313" key="12">
    <source>
        <dbReference type="EMBL" id="KEQ91103.1"/>
    </source>
</evidence>
<dbReference type="PANTHER" id="PTHR45708:SF49">
    <property type="entry name" value="ENDOCHITINASE"/>
    <property type="match status" value="1"/>
</dbReference>
<feature type="domain" description="GH18" evidence="11">
    <location>
        <begin position="58"/>
        <end position="360"/>
    </location>
</feature>
<feature type="chain" id="PRO_5001704406" description="chitinase" evidence="10">
    <location>
        <begin position="20"/>
        <end position="395"/>
    </location>
</feature>
<dbReference type="InterPro" id="IPR001223">
    <property type="entry name" value="Glyco_hydro18_cat"/>
</dbReference>
<name>A0A074Y010_AURSE</name>
<dbReference type="InParanoid" id="A0A074Y010"/>
<dbReference type="GeneID" id="25367697"/>
<keyword evidence="3 8" id="KW-0378">Hydrolase</keyword>
<dbReference type="PANTHER" id="PTHR45708">
    <property type="entry name" value="ENDOCHITINASE"/>
    <property type="match status" value="1"/>
</dbReference>
<dbReference type="RefSeq" id="XP_013339563.1">
    <property type="nucleotide sequence ID" value="XM_013484109.1"/>
</dbReference>
<dbReference type="InterPro" id="IPR017853">
    <property type="entry name" value="GH"/>
</dbReference>
<dbReference type="Pfam" id="PF00704">
    <property type="entry name" value="Glyco_hydro_18"/>
    <property type="match status" value="1"/>
</dbReference>
<gene>
    <name evidence="12" type="ORF">AUEXF2481DRAFT_44503</name>
</gene>
<evidence type="ECO:0000256" key="1">
    <source>
        <dbReference type="ARBA" id="ARBA00000822"/>
    </source>
</evidence>
<evidence type="ECO:0000256" key="9">
    <source>
        <dbReference type="RuleBase" id="RU004453"/>
    </source>
</evidence>
<protein>
    <recommendedName>
        <fullName evidence="2">chitinase</fullName>
        <ecNumber evidence="2">3.2.1.14</ecNumber>
    </recommendedName>
</protein>
<evidence type="ECO:0000256" key="10">
    <source>
        <dbReference type="SAM" id="SignalP"/>
    </source>
</evidence>
<keyword evidence="7" id="KW-0624">Polysaccharide degradation</keyword>
<proteinExistence type="inferred from homology"/>
<dbReference type="STRING" id="1043005.A0A074Y010"/>
<comment type="similarity">
    <text evidence="9">Belongs to the glycosyl hydrolase 18 family.</text>
</comment>
<evidence type="ECO:0000256" key="4">
    <source>
        <dbReference type="ARBA" id="ARBA00023024"/>
    </source>
</evidence>
<dbReference type="GO" id="GO:0000272">
    <property type="term" value="P:polysaccharide catabolic process"/>
    <property type="evidence" value="ECO:0007669"/>
    <property type="project" value="UniProtKB-KW"/>
</dbReference>
<dbReference type="Gene3D" id="3.20.20.80">
    <property type="entry name" value="Glycosidases"/>
    <property type="match status" value="1"/>
</dbReference>
<keyword evidence="6 8" id="KW-0326">Glycosidase</keyword>
<evidence type="ECO:0000256" key="7">
    <source>
        <dbReference type="ARBA" id="ARBA00023326"/>
    </source>
</evidence>
<dbReference type="OMA" id="YWGQDSA"/>
<evidence type="ECO:0000256" key="3">
    <source>
        <dbReference type="ARBA" id="ARBA00022801"/>
    </source>
</evidence>
<evidence type="ECO:0000256" key="2">
    <source>
        <dbReference type="ARBA" id="ARBA00012729"/>
    </source>
</evidence>
<organism evidence="12 13">
    <name type="scientific">Aureobasidium subglaciale (strain EXF-2481)</name>
    <name type="common">Aureobasidium pullulans var. subglaciale</name>
    <dbReference type="NCBI Taxonomy" id="1043005"/>
    <lineage>
        <taxon>Eukaryota</taxon>
        <taxon>Fungi</taxon>
        <taxon>Dikarya</taxon>
        <taxon>Ascomycota</taxon>
        <taxon>Pezizomycotina</taxon>
        <taxon>Dothideomycetes</taxon>
        <taxon>Dothideomycetidae</taxon>
        <taxon>Dothideales</taxon>
        <taxon>Saccotheciaceae</taxon>
        <taxon>Aureobasidium</taxon>
    </lineage>
</organism>
<sequence length="395" mass="42462">MKAAGLFAVTAWLSGLAAALPSVLSSSNSNVNDNKLKYYFPRQSVPQYASSFDPNGNSVLAVYYGKAQYTQNPLLWDLCSDSDVDMIVMGFVRQLNGPYVQPSFDIGACKTPSQRAANYTGITCPTLAANITRCQSMGKKVMISLGGSSSNLVLSNVSDAQQAATILWNVFGAGTASPNLRPFGNVTLDGFDFDLEGGADTSYTDVLSASLQNLFTTASPARYISASPLCANNTVMPYDFYKNANFIWPRFYNANACKAGGKGYNKSVTAWSNFLTGISSNVGVNLPRFYIGALSFENYNSGGGYMAPDAFGDLVEYTKDRVGKARFGGVTFWQGTDAFGSKSADGRDIMNVTKEALLEPFTSDACGTLDTRVLAAPKLIRRQISYLIGKRAVCK</sequence>
<dbReference type="EMBL" id="KL584782">
    <property type="protein sequence ID" value="KEQ91103.1"/>
    <property type="molecule type" value="Genomic_DNA"/>
</dbReference>
<dbReference type="AlphaFoldDB" id="A0A074Y010"/>
<dbReference type="GO" id="GO:0008843">
    <property type="term" value="F:endochitinase activity"/>
    <property type="evidence" value="ECO:0007669"/>
    <property type="project" value="UniProtKB-EC"/>
</dbReference>
<keyword evidence="13" id="KW-1185">Reference proteome</keyword>
<dbReference type="PROSITE" id="PS01095">
    <property type="entry name" value="GH18_1"/>
    <property type="match status" value="1"/>
</dbReference>
<dbReference type="HOGENOM" id="CLU_007818_1_0_1"/>
<evidence type="ECO:0000313" key="13">
    <source>
        <dbReference type="Proteomes" id="UP000030641"/>
    </source>
</evidence>
<comment type="catalytic activity">
    <reaction evidence="1">
        <text>Random endo-hydrolysis of N-acetyl-beta-D-glucosaminide (1-&gt;4)-beta-linkages in chitin and chitodextrins.</text>
        <dbReference type="EC" id="3.2.1.14"/>
    </reaction>
</comment>
<keyword evidence="4" id="KW-0146">Chitin degradation</keyword>
<evidence type="ECO:0000256" key="6">
    <source>
        <dbReference type="ARBA" id="ARBA00023295"/>
    </source>
</evidence>
<dbReference type="GO" id="GO:0005576">
    <property type="term" value="C:extracellular region"/>
    <property type="evidence" value="ECO:0007669"/>
    <property type="project" value="TreeGrafter"/>
</dbReference>
<evidence type="ECO:0000256" key="8">
    <source>
        <dbReference type="RuleBase" id="RU000489"/>
    </source>
</evidence>
<dbReference type="InterPro" id="IPR050542">
    <property type="entry name" value="Glycosyl_Hydrlase18_Chitinase"/>
</dbReference>
<evidence type="ECO:0000259" key="11">
    <source>
        <dbReference type="PROSITE" id="PS51910"/>
    </source>
</evidence>
<dbReference type="EC" id="3.2.1.14" evidence="2"/>
<dbReference type="SUPFAM" id="SSF51445">
    <property type="entry name" value="(Trans)glycosidases"/>
    <property type="match status" value="1"/>
</dbReference>
<reference evidence="12 13" key="1">
    <citation type="journal article" date="2014" name="BMC Genomics">
        <title>Genome sequencing of four Aureobasidium pullulans varieties: biotechnological potential, stress tolerance, and description of new species.</title>
        <authorList>
            <person name="Gostin Ar C."/>
            <person name="Ohm R.A."/>
            <person name="Kogej T."/>
            <person name="Sonjak S."/>
            <person name="Turk M."/>
            <person name="Zajc J."/>
            <person name="Zalar P."/>
            <person name="Grube M."/>
            <person name="Sun H."/>
            <person name="Han J."/>
            <person name="Sharma A."/>
            <person name="Chiniquy J."/>
            <person name="Ngan C.Y."/>
            <person name="Lipzen A."/>
            <person name="Barry K."/>
            <person name="Grigoriev I.V."/>
            <person name="Gunde-Cimerman N."/>
        </authorList>
    </citation>
    <scope>NUCLEOTIDE SEQUENCE [LARGE SCALE GENOMIC DNA]</scope>
    <source>
        <strain evidence="12 13">EXF-2481</strain>
    </source>
</reference>
<dbReference type="OrthoDB" id="6020543at2759"/>
<dbReference type="PROSITE" id="PS51910">
    <property type="entry name" value="GH18_2"/>
    <property type="match status" value="1"/>
</dbReference>
<dbReference type="Proteomes" id="UP000030641">
    <property type="component" value="Unassembled WGS sequence"/>
</dbReference>
<dbReference type="InterPro" id="IPR001579">
    <property type="entry name" value="Glyco_hydro_18_chit_AS"/>
</dbReference>
<keyword evidence="10" id="KW-0732">Signal</keyword>
<feature type="signal peptide" evidence="10">
    <location>
        <begin position="1"/>
        <end position="19"/>
    </location>
</feature>
<keyword evidence="5" id="KW-0119">Carbohydrate metabolism</keyword>
<evidence type="ECO:0000256" key="5">
    <source>
        <dbReference type="ARBA" id="ARBA00023277"/>
    </source>
</evidence>